<dbReference type="KEGG" id="vg:9926049"/>
<dbReference type="EMBL" id="GU911519">
    <property type="protein sequence ID" value="ADG36123.1"/>
    <property type="molecule type" value="Genomic_DNA"/>
</dbReference>
<evidence type="ECO:0000313" key="1">
    <source>
        <dbReference type="EMBL" id="ADG36123.1"/>
    </source>
</evidence>
<reference evidence="1 2" key="1">
    <citation type="journal article" date="2010" name="Virol. J.">
        <title>Genomes of the T4-related bacteriophages as windows on microbial genome evolution.</title>
        <authorList>
            <person name="Petrov V.M."/>
            <person name="Ratnayaka S."/>
            <person name="Nolan J.M."/>
            <person name="Miller E.S."/>
            <person name="Karam J.D."/>
        </authorList>
    </citation>
    <scope>NUCLEOTIDE SEQUENCE [LARGE SCALE GENOMIC DNA]</scope>
</reference>
<organism evidence="1 2">
    <name type="scientific">Acinetobacter phage Acj61</name>
    <dbReference type="NCBI Taxonomy" id="760732"/>
    <lineage>
        <taxon>Viruses</taxon>
        <taxon>Duplodnaviria</taxon>
        <taxon>Heunggongvirae</taxon>
        <taxon>Uroviricota</taxon>
        <taxon>Caudoviricetes</taxon>
        <taxon>Pantevenvirales</taxon>
        <taxon>Straboviridae</taxon>
        <taxon>Twarogvirinae</taxon>
        <taxon>Lasallevirus</taxon>
        <taxon>Lasallevirus Acj61</taxon>
        <taxon>Acinetobacter virus Acj61</taxon>
    </lineage>
</organism>
<dbReference type="InterPro" id="IPR022607">
    <property type="entry name" value="Phage_T4_Gp53_baseplate_wedge"/>
</dbReference>
<protein>
    <submittedName>
        <fullName evidence="1">Gp53 baseplate wedge subunit</fullName>
    </submittedName>
</protein>
<dbReference type="OrthoDB" id="8952at10239"/>
<dbReference type="Pfam" id="PF11246">
    <property type="entry name" value="Phage_gp53"/>
    <property type="match status" value="1"/>
</dbReference>
<evidence type="ECO:0000313" key="2">
    <source>
        <dbReference type="Proteomes" id="UP000008730"/>
    </source>
</evidence>
<dbReference type="Proteomes" id="UP000008730">
    <property type="component" value="Segment"/>
</dbReference>
<dbReference type="GeneID" id="9926049"/>
<name>E5E4D9_9CAUD</name>
<accession>E5E4D9</accession>
<sequence length="167" mass="19747">MTDTFRNYKRYFDNVASNYNLVTYYIQGAPRPEVLAYSMYGNTQLYWALLMANNVYDPYHDWIKSQEACYESVAQEYTNPEAVIMYHVDIRGEKYYNLVEDKTNPGWWYDKGDVEQLHVQFRGSLAAVNAYEAALHDNEYKRKIRVISPSDIDNFVADMIREMERNA</sequence>
<keyword evidence="2" id="KW-1185">Reference proteome</keyword>
<dbReference type="RefSeq" id="YP_004009775.1">
    <property type="nucleotide sequence ID" value="NC_014661.1"/>
</dbReference>
<proteinExistence type="predicted"/>
<gene>
    <name evidence="1" type="primary">53</name>
    <name evidence="1" type="ORF">Acj61p158</name>
</gene>